<evidence type="ECO:0000313" key="3">
    <source>
        <dbReference type="Proteomes" id="UP000585474"/>
    </source>
</evidence>
<feature type="region of interest" description="Disordered" evidence="1">
    <location>
        <begin position="1"/>
        <end position="33"/>
    </location>
</feature>
<protein>
    <submittedName>
        <fullName evidence="2">RING/FYVE/PHD zinc finger superfamily protein</fullName>
    </submittedName>
</protein>
<comment type="caution">
    <text evidence="2">The sequence shown here is derived from an EMBL/GenBank/DDBJ whole genome shotgun (WGS) entry which is preliminary data.</text>
</comment>
<proteinExistence type="predicted"/>
<dbReference type="AlphaFoldDB" id="A0A7J0GVS2"/>
<dbReference type="Proteomes" id="UP000585474">
    <property type="component" value="Unassembled WGS sequence"/>
</dbReference>
<gene>
    <name evidence="2" type="ORF">Acr_24g0011450</name>
</gene>
<evidence type="ECO:0000313" key="2">
    <source>
        <dbReference type="EMBL" id="GFZ14955.1"/>
    </source>
</evidence>
<reference evidence="2 3" key="1">
    <citation type="submission" date="2019-07" db="EMBL/GenBank/DDBJ databases">
        <title>De Novo Assembly of kiwifruit Actinidia rufa.</title>
        <authorList>
            <person name="Sugita-Konishi S."/>
            <person name="Sato K."/>
            <person name="Mori E."/>
            <person name="Abe Y."/>
            <person name="Kisaki G."/>
            <person name="Hamano K."/>
            <person name="Suezawa K."/>
            <person name="Otani M."/>
            <person name="Fukuda T."/>
            <person name="Manabe T."/>
            <person name="Gomi K."/>
            <person name="Tabuchi M."/>
            <person name="Akimitsu K."/>
            <person name="Kataoka I."/>
        </authorList>
    </citation>
    <scope>NUCLEOTIDE SEQUENCE [LARGE SCALE GENOMIC DNA]</scope>
    <source>
        <strain evidence="3">cv. Fuchu</strain>
    </source>
</reference>
<evidence type="ECO:0000256" key="1">
    <source>
        <dbReference type="SAM" id="MobiDB-lite"/>
    </source>
</evidence>
<dbReference type="EMBL" id="BJWL01000024">
    <property type="protein sequence ID" value="GFZ14955.1"/>
    <property type="molecule type" value="Genomic_DNA"/>
</dbReference>
<organism evidence="2 3">
    <name type="scientific">Actinidia rufa</name>
    <dbReference type="NCBI Taxonomy" id="165716"/>
    <lineage>
        <taxon>Eukaryota</taxon>
        <taxon>Viridiplantae</taxon>
        <taxon>Streptophyta</taxon>
        <taxon>Embryophyta</taxon>
        <taxon>Tracheophyta</taxon>
        <taxon>Spermatophyta</taxon>
        <taxon>Magnoliopsida</taxon>
        <taxon>eudicotyledons</taxon>
        <taxon>Gunneridae</taxon>
        <taxon>Pentapetalae</taxon>
        <taxon>asterids</taxon>
        <taxon>Ericales</taxon>
        <taxon>Actinidiaceae</taxon>
        <taxon>Actinidia</taxon>
    </lineage>
</organism>
<name>A0A7J0GVS2_9ERIC</name>
<sequence length="76" mass="7949">MEIADKTLVDLELGVGGSEGSENNRGPSAAAGEIVGVSEKGRGTSATQCSVDLEGGVQERLRYIWRNLRGIAGFVI</sequence>
<accession>A0A7J0GVS2</accession>
<keyword evidence="3" id="KW-1185">Reference proteome</keyword>